<gene>
    <name evidence="1" type="ordered locus">EUBELI_00206</name>
</gene>
<reference evidence="1 2" key="1">
    <citation type="journal article" date="2009" name="Proc. Natl. Acad. Sci. U.S.A.">
        <title>Characterizing a model human gut microbiota composed of members of its two dominant bacterial phyla.</title>
        <authorList>
            <person name="Mahowald M.A."/>
            <person name="Rey F.E."/>
            <person name="Seedorf H."/>
            <person name="Turnbaugh P.J."/>
            <person name="Fulton R.S."/>
            <person name="Wollam A."/>
            <person name="Shah N."/>
            <person name="Wang C."/>
            <person name="Magrini V."/>
            <person name="Wilson R.K."/>
            <person name="Cantarel B.L."/>
            <person name="Coutinho P.M."/>
            <person name="Henrissat B."/>
            <person name="Crock L.W."/>
            <person name="Russell A."/>
            <person name="Verberkmoes N.C."/>
            <person name="Hettich R.L."/>
            <person name="Gordon J.I."/>
        </authorList>
    </citation>
    <scope>NUCLEOTIDE SEQUENCE [LARGE SCALE GENOMIC DNA]</scope>
    <source>
        <strain evidence="2">ATCC 27750 / DSM 3376 / VPI C15-48 / C15-B4</strain>
    </source>
</reference>
<evidence type="ECO:0000313" key="2">
    <source>
        <dbReference type="Proteomes" id="UP000001476"/>
    </source>
</evidence>
<sequence length="440" mass="52112">MMRIFISKRKDYMDIFEEKRQLIEKFACQKEYTLESKMELKQLLLKDTNGGKLYKYRSFDKDGYSLKNLEEGTLHCSLVEAFNDPFDSKFGYSFEALYKEMSRDYEKEISEKMYIFEQAIYVLKRDKEIEDFNKEEQRKINKLLQNRKIIDFWEAFKKENADKDKISLEDNKNNIIQLIMIALLDGDSKQYNGVDEGLLKLILINMNEQSMDMLANEDFNMNEFAIANGITKDVDEISLISEVWKKLCPQFKNILEKVLEIFGDKCGEIDRYINELYLVGCLSSDFKNRLMWSHYADCHKGFCIEYDFSALEKIQNDQYLLPVLYDNKRPLFPWSIAFDQSESSIKEAQKKILLSLLTKDNVWSYEKEWRIFIRKQRSSELIMPPITCIYLGACIDNESKNAIINIANKRNIPVKQMQLDRVTYDLHAEDITNKYNTVIF</sequence>
<evidence type="ECO:0000313" key="1">
    <source>
        <dbReference type="EMBL" id="ACR71242.1"/>
    </source>
</evidence>
<dbReference type="InterPro" id="IPR021352">
    <property type="entry name" value="DUF2971"/>
</dbReference>
<dbReference type="KEGG" id="eel:EUBELI_00206"/>
<dbReference type="STRING" id="515620.EUBELI_00206"/>
<dbReference type="Proteomes" id="UP000001476">
    <property type="component" value="Chromosome"/>
</dbReference>
<evidence type="ECO:0008006" key="3">
    <source>
        <dbReference type="Google" id="ProtNLM"/>
    </source>
</evidence>
<dbReference type="Pfam" id="PF11185">
    <property type="entry name" value="DUF2971"/>
    <property type="match status" value="1"/>
</dbReference>
<dbReference type="eggNOG" id="COG0457">
    <property type="taxonomic scope" value="Bacteria"/>
</dbReference>
<dbReference type="AlphaFoldDB" id="C4Z252"/>
<name>C4Z252_LACE2</name>
<proteinExistence type="predicted"/>
<accession>C4Z252</accession>
<keyword evidence="2" id="KW-1185">Reference proteome</keyword>
<dbReference type="EMBL" id="CP001104">
    <property type="protein sequence ID" value="ACR71242.1"/>
    <property type="molecule type" value="Genomic_DNA"/>
</dbReference>
<organism evidence="1 2">
    <name type="scientific">Lachnospira eligens (strain ATCC 27750 / DSM 3376 / VPI C15-48 / C15-B4)</name>
    <name type="common">Eubacterium eligens</name>
    <dbReference type="NCBI Taxonomy" id="515620"/>
    <lineage>
        <taxon>Bacteria</taxon>
        <taxon>Bacillati</taxon>
        <taxon>Bacillota</taxon>
        <taxon>Clostridia</taxon>
        <taxon>Lachnospirales</taxon>
        <taxon>Lachnospiraceae</taxon>
        <taxon>Lachnospira</taxon>
    </lineage>
</organism>
<protein>
    <recommendedName>
        <fullName evidence="3">DUF2971 domain-containing protein</fullName>
    </recommendedName>
</protein>
<dbReference type="HOGENOM" id="CLU_050666_0_0_9"/>